<dbReference type="InterPro" id="IPR036010">
    <property type="entry name" value="2Fe-2S_ferredoxin-like_sf"/>
</dbReference>
<evidence type="ECO:0000313" key="3">
    <source>
        <dbReference type="Proteomes" id="UP000477680"/>
    </source>
</evidence>
<dbReference type="EMBL" id="CP048711">
    <property type="protein sequence ID" value="QIB65127.1"/>
    <property type="molecule type" value="Genomic_DNA"/>
</dbReference>
<keyword evidence="3" id="KW-1185">Reference proteome</keyword>
<dbReference type="GO" id="GO:0051536">
    <property type="term" value="F:iron-sulfur cluster binding"/>
    <property type="evidence" value="ECO:0007669"/>
    <property type="project" value="InterPro"/>
</dbReference>
<gene>
    <name evidence="2" type="ORF">G3T16_06625</name>
</gene>
<organism evidence="2 3">
    <name type="scientific">Kineobactrum salinum</name>
    <dbReference type="NCBI Taxonomy" id="2708301"/>
    <lineage>
        <taxon>Bacteria</taxon>
        <taxon>Pseudomonadati</taxon>
        <taxon>Pseudomonadota</taxon>
        <taxon>Gammaproteobacteria</taxon>
        <taxon>Cellvibrionales</taxon>
        <taxon>Halieaceae</taxon>
        <taxon>Kineobactrum</taxon>
    </lineage>
</organism>
<dbReference type="SUPFAM" id="SSF54292">
    <property type="entry name" value="2Fe-2S ferredoxin-like"/>
    <property type="match status" value="1"/>
</dbReference>
<protein>
    <submittedName>
        <fullName evidence="2">(2Fe-2S)-binding protein</fullName>
    </submittedName>
</protein>
<dbReference type="Gene3D" id="3.10.20.440">
    <property type="entry name" value="2Fe-2S iron-sulphur cluster binding domain, sarcosine oxidase, alpha subunit, N-terminal domain"/>
    <property type="match status" value="1"/>
</dbReference>
<dbReference type="RefSeq" id="WP_163494369.1">
    <property type="nucleotide sequence ID" value="NZ_CP048711.1"/>
</dbReference>
<dbReference type="KEGG" id="kim:G3T16_06625"/>
<keyword evidence="1" id="KW-0560">Oxidoreductase</keyword>
<sequence>MFKRRTKDKTVTIILDETPVEAGEGETIAAAILASSRPYTRRSLVAKSKRAPYCMMGVCFECLVEVDGIGYQQACMRQVRDGQIVRRHNVTQETHWS</sequence>
<reference evidence="2 3" key="1">
    <citation type="submission" date="2020-02" db="EMBL/GenBank/DDBJ databases">
        <title>Genome sequencing for Kineobactrum sp. M2.</title>
        <authorList>
            <person name="Park S.-J."/>
        </authorList>
    </citation>
    <scope>NUCLEOTIDE SEQUENCE [LARGE SCALE GENOMIC DNA]</scope>
    <source>
        <strain evidence="2 3">M2</strain>
    </source>
</reference>
<dbReference type="Proteomes" id="UP000477680">
    <property type="component" value="Chromosome"/>
</dbReference>
<dbReference type="AlphaFoldDB" id="A0A6C0U2C2"/>
<dbReference type="Pfam" id="PF13510">
    <property type="entry name" value="Fer2_4"/>
    <property type="match status" value="1"/>
</dbReference>
<proteinExistence type="predicted"/>
<accession>A0A6C0U2C2</accession>
<dbReference type="InterPro" id="IPR042204">
    <property type="entry name" value="2Fe-2S-bd_N"/>
</dbReference>
<evidence type="ECO:0000256" key="1">
    <source>
        <dbReference type="ARBA" id="ARBA00023002"/>
    </source>
</evidence>
<evidence type="ECO:0000313" key="2">
    <source>
        <dbReference type="EMBL" id="QIB65127.1"/>
    </source>
</evidence>
<name>A0A6C0U2C2_9GAMM</name>
<dbReference type="GO" id="GO:0016491">
    <property type="term" value="F:oxidoreductase activity"/>
    <property type="evidence" value="ECO:0007669"/>
    <property type="project" value="UniProtKB-KW"/>
</dbReference>